<reference evidence="3 4" key="1">
    <citation type="submission" date="2024-04" db="EMBL/GenBank/DDBJ databases">
        <title>The reference genome of an endangered Asteraceae, Deinandra increscens subsp. villosa, native to the Central Coast of California.</title>
        <authorList>
            <person name="Guilliams M."/>
            <person name="Hasenstab-Lehman K."/>
            <person name="Meyer R."/>
            <person name="Mcevoy S."/>
        </authorList>
    </citation>
    <scope>NUCLEOTIDE SEQUENCE [LARGE SCALE GENOMIC DNA]</scope>
    <source>
        <tissue evidence="3">Leaf</tissue>
    </source>
</reference>
<evidence type="ECO:0000313" key="4">
    <source>
        <dbReference type="Proteomes" id="UP001408789"/>
    </source>
</evidence>
<dbReference type="AlphaFoldDB" id="A0AAP0GQQ4"/>
<dbReference type="CDD" id="cd01650">
    <property type="entry name" value="RT_nLTR_like"/>
    <property type="match status" value="1"/>
</dbReference>
<sequence length="1202" mass="136369">MADKGSMDVNEVQIASSNEILISADDLSNCENGAENGLNFVPSSTQVKNFFVKDDPIVLNMSDKLRFLFKWKDNDSADVIKNSSKIFLDLDGEVKLCSPVTTKKLKRADTRVAQKNKFRGVGVDGRKLIKVSVPKSEDCLAEQSLLPLLYVGYKLGKSSPPKNIICSKDVNMKSVWAQMKKARMAIVENTSSIVKKLHCDGFKDSVLGTVPAVKNFVFGYDKEEDQGSKTGKGSYAKVTAGNREQLQHCPPVAKPPKCLHCMVFGHSLEKCAARPVSIQELEIKSIQDSRKNGAIGNAGEIKDVKDGDDGFQHVKRKNDRKHGEAGIKSGHNSPRKEGPSSSNHNSPKSASKGKSVGCTTDQRQNMASNVDSHSQTNKPKMVSPANGNKPRIDSKPKVEYKVKSTKGTEPKKTTDRGDLNVSYKEVRLKLQNRFDSLQTEDMNVYIKENVKPVESIKEKEMRCATNQKEGFGFAFIDYMDDAEGSDCYFSAPESEINEVASEENEMESALESWNWEAYNVYCQNWDEKYKFYCTFVYANTKAFQRKPLWFELEKFGNTINNEPWLVSGDFNATLDPVESSSSTSHIVSLIDDFRSCCLNTGISDIPYSGLKFTWNKTPEKADGLLKKFDRVMGNSCFMSSFSETKVQFLPFFASDHSPSIVTLPVKQQWKPKRFKFQNYVTRKSTFLPIIEKALKQFVLGCTMYSVVSKLQSMKKPLRKLALEQGNLTEKVIFLRRELGSVQEDLVTDNSNQALRDEEMAYLQAMKIAEEDEELFLKQKAKVEWLAACDQNTSYFHKVVKGWQSRSRIHGILDMLKDSLDLVVCNNQFAFVPRRQISDNGLLTQELMRNYHRKSGARRLAVKIDLQKAYDTVSYSFLKECLVNFGYHPRMVAWIMKCLRFACYSININGDSHGFFKGQRGLRQRDPMSPYLFTLVMEILSLMIKRKISEAENFTYQWKCSKLGIINLCFADDLLVFVNADCDYVKVIKNTLKEFSESSGLLPNMNNSTMYFGNVPPSVKAQIMELLPFKVGSLPVRYLGLPLLAKRLYSKDCASLIDKVKKRVTDWKNKSLSFAVRLKLIKSVLSSMQVYWASVFLLPITIIEDIKRIMNKFLWTQSDCVKGKVGNGESNFVWYDLWHPLSPLCAFISSRKISRVGLSAYARVREVIGNEWWAWPEEWQDKFPGLFESEPPKLMACKVDKVI</sequence>
<dbReference type="Gene3D" id="3.60.10.10">
    <property type="entry name" value="Endonuclease/exonuclease/phosphatase"/>
    <property type="match status" value="1"/>
</dbReference>
<organism evidence="3 4">
    <name type="scientific">Deinandra increscens subsp. villosa</name>
    <dbReference type="NCBI Taxonomy" id="3103831"/>
    <lineage>
        <taxon>Eukaryota</taxon>
        <taxon>Viridiplantae</taxon>
        <taxon>Streptophyta</taxon>
        <taxon>Embryophyta</taxon>
        <taxon>Tracheophyta</taxon>
        <taxon>Spermatophyta</taxon>
        <taxon>Magnoliopsida</taxon>
        <taxon>eudicotyledons</taxon>
        <taxon>Gunneridae</taxon>
        <taxon>Pentapetalae</taxon>
        <taxon>asterids</taxon>
        <taxon>campanulids</taxon>
        <taxon>Asterales</taxon>
        <taxon>Asteraceae</taxon>
        <taxon>Asteroideae</taxon>
        <taxon>Heliantheae alliance</taxon>
        <taxon>Madieae</taxon>
        <taxon>Madiinae</taxon>
        <taxon>Deinandra</taxon>
    </lineage>
</organism>
<feature type="compositionally biased region" description="Polar residues" evidence="1">
    <location>
        <begin position="357"/>
        <end position="378"/>
    </location>
</feature>
<name>A0AAP0GQQ4_9ASTR</name>
<evidence type="ECO:0000313" key="3">
    <source>
        <dbReference type="EMBL" id="KAK9058051.1"/>
    </source>
</evidence>
<feature type="compositionally biased region" description="Basic and acidic residues" evidence="1">
    <location>
        <begin position="300"/>
        <end position="312"/>
    </location>
</feature>
<feature type="compositionally biased region" description="Low complexity" evidence="1">
    <location>
        <begin position="339"/>
        <end position="352"/>
    </location>
</feature>
<gene>
    <name evidence="3" type="ORF">SSX86_022891</name>
</gene>
<protein>
    <recommendedName>
        <fullName evidence="2">Reverse transcriptase domain-containing protein</fullName>
    </recommendedName>
</protein>
<dbReference type="EMBL" id="JBCNJP010000023">
    <property type="protein sequence ID" value="KAK9058051.1"/>
    <property type="molecule type" value="Genomic_DNA"/>
</dbReference>
<feature type="domain" description="Reverse transcriptase" evidence="2">
    <location>
        <begin position="796"/>
        <end position="1042"/>
    </location>
</feature>
<comment type="caution">
    <text evidence="3">The sequence shown here is derived from an EMBL/GenBank/DDBJ whole genome shotgun (WGS) entry which is preliminary data.</text>
</comment>
<evidence type="ECO:0000256" key="1">
    <source>
        <dbReference type="SAM" id="MobiDB-lite"/>
    </source>
</evidence>
<keyword evidence="4" id="KW-1185">Reference proteome</keyword>
<feature type="region of interest" description="Disordered" evidence="1">
    <location>
        <begin position="292"/>
        <end position="418"/>
    </location>
</feature>
<dbReference type="PANTHER" id="PTHR33116:SF78">
    <property type="entry name" value="OS12G0587133 PROTEIN"/>
    <property type="match status" value="1"/>
</dbReference>
<dbReference type="InterPro" id="IPR000477">
    <property type="entry name" value="RT_dom"/>
</dbReference>
<dbReference type="Proteomes" id="UP001408789">
    <property type="component" value="Unassembled WGS sequence"/>
</dbReference>
<dbReference type="SUPFAM" id="SSF56219">
    <property type="entry name" value="DNase I-like"/>
    <property type="match status" value="1"/>
</dbReference>
<evidence type="ECO:0000259" key="2">
    <source>
        <dbReference type="PROSITE" id="PS50878"/>
    </source>
</evidence>
<proteinExistence type="predicted"/>
<dbReference type="Pfam" id="PF00078">
    <property type="entry name" value="RVT_1"/>
    <property type="match status" value="1"/>
</dbReference>
<dbReference type="PROSITE" id="PS50878">
    <property type="entry name" value="RT_POL"/>
    <property type="match status" value="1"/>
</dbReference>
<dbReference type="InterPro" id="IPR036691">
    <property type="entry name" value="Endo/exonu/phosph_ase_sf"/>
</dbReference>
<dbReference type="PANTHER" id="PTHR33116">
    <property type="entry name" value="REVERSE TRANSCRIPTASE ZINC-BINDING DOMAIN-CONTAINING PROTEIN-RELATED-RELATED"/>
    <property type="match status" value="1"/>
</dbReference>
<dbReference type="InterPro" id="IPR043502">
    <property type="entry name" value="DNA/RNA_pol_sf"/>
</dbReference>
<dbReference type="SUPFAM" id="SSF56672">
    <property type="entry name" value="DNA/RNA polymerases"/>
    <property type="match status" value="1"/>
</dbReference>
<feature type="compositionally biased region" description="Basic and acidic residues" evidence="1">
    <location>
        <begin position="390"/>
        <end position="418"/>
    </location>
</feature>
<accession>A0AAP0GQQ4</accession>